<dbReference type="AlphaFoldDB" id="A0A557R0H4"/>
<gene>
    <name evidence="2" type="ORF">FHP91_02825</name>
</gene>
<evidence type="ECO:0000256" key="1">
    <source>
        <dbReference type="SAM" id="SignalP"/>
    </source>
</evidence>
<name>A0A557R0H4_9RHOO</name>
<accession>A0A557R0H4</accession>
<feature type="chain" id="PRO_5022119300" description="Cytochrome c domain-containing protein" evidence="1">
    <location>
        <begin position="26"/>
        <end position="648"/>
    </location>
</feature>
<protein>
    <recommendedName>
        <fullName evidence="4">Cytochrome c domain-containing protein</fullName>
    </recommendedName>
</protein>
<dbReference type="OrthoDB" id="8522906at2"/>
<dbReference type="Proteomes" id="UP000319502">
    <property type="component" value="Unassembled WGS sequence"/>
</dbReference>
<dbReference type="EMBL" id="VMNK01000003">
    <property type="protein sequence ID" value="TVO58616.1"/>
    <property type="molecule type" value="Genomic_DNA"/>
</dbReference>
<evidence type="ECO:0008006" key="4">
    <source>
        <dbReference type="Google" id="ProtNLM"/>
    </source>
</evidence>
<keyword evidence="1" id="KW-0732">Signal</keyword>
<comment type="caution">
    <text evidence="2">The sequence shown here is derived from an EMBL/GenBank/DDBJ whole genome shotgun (WGS) entry which is preliminary data.</text>
</comment>
<dbReference type="RefSeq" id="WP_144308151.1">
    <property type="nucleotide sequence ID" value="NZ_VMNK01000003.1"/>
</dbReference>
<sequence length="648" mass="70128">MRSAWRTLGLPVLCWLWLAPSAAWAEGASLFAQLMTPPGQPVARITYPIEALVAQLRGQVSSGGGEAGDGLPLVLIPLGRSLQRHTAGAAHYFEAPRVVVAVTGEPTRTDRPLLRDRLYLGYHEAAGVLEVISYNDSAGRFEFEIVDDYRDGATPRLRASNRGLCLACHQNAAPLFSRQTWDETSGNAAIARLLTAAGRDFYGLPWRHGVDVANAIDDATDRANLLSIAQTVWQHGCAHTDRPTAVRCRARLLWRTLLDRLGSRASGRIADDPALGPLAAHWTQHWPDGLPVPNPDIPNRQPFAATLPWQALPTDPAELRRVADVAERFDPLALRPPLGHWRANDAATLPNVIHALGQFIADVDIAALDNALRGAAGMHAEALTLECSRRPRPDREDLDCHHASGLALSARRSAELLKIDRLVLGAGPARNAAPFRRGADGHFHPTGAAPRTPEGAALRRIEITPERVRVLLTDDLATVRAHVDRLVADTLAGRSDALADAPLRRAAVLSPLLPMPVEHPAPVPTLAERSSPDDPELAPFYKHCGLCHDSTEAFPPGFLHGTREAVRAAVDRCAPRMARRLAMWSAAAGAREKTPMPPPATPQAGDIQHSGDLASMRQWLDGRLQANGHNPAQLATRPYADLPDCAVF</sequence>
<proteinExistence type="predicted"/>
<organism evidence="2 3">
    <name type="scientific">Denitromonas halophila</name>
    <dbReference type="NCBI Taxonomy" id="1629404"/>
    <lineage>
        <taxon>Bacteria</taxon>
        <taxon>Pseudomonadati</taxon>
        <taxon>Pseudomonadota</taxon>
        <taxon>Betaproteobacteria</taxon>
        <taxon>Rhodocyclales</taxon>
        <taxon>Zoogloeaceae</taxon>
        <taxon>Denitromonas</taxon>
    </lineage>
</organism>
<keyword evidence="3" id="KW-1185">Reference proteome</keyword>
<evidence type="ECO:0000313" key="3">
    <source>
        <dbReference type="Proteomes" id="UP000319502"/>
    </source>
</evidence>
<feature type="signal peptide" evidence="1">
    <location>
        <begin position="1"/>
        <end position="25"/>
    </location>
</feature>
<reference evidence="2 3" key="1">
    <citation type="submission" date="2019-07" db="EMBL/GenBank/DDBJ databases">
        <title>The pathways for chlorine oxyanion respiration interact through the shared metabolite chlorate.</title>
        <authorList>
            <person name="Barnum T.P."/>
            <person name="Cheng Y."/>
            <person name="Hill K.A."/>
            <person name="Lucas L.N."/>
            <person name="Carlson H.K."/>
            <person name="Coates J.D."/>
        </authorList>
    </citation>
    <scope>NUCLEOTIDE SEQUENCE [LARGE SCALE GENOMIC DNA]</scope>
    <source>
        <strain evidence="2 3">SFB-3</strain>
    </source>
</reference>
<evidence type="ECO:0000313" key="2">
    <source>
        <dbReference type="EMBL" id="TVO58616.1"/>
    </source>
</evidence>